<comment type="caution">
    <text evidence="3">The sequence shown here is derived from an EMBL/GenBank/DDBJ whole genome shotgun (WGS) entry which is preliminary data.</text>
</comment>
<comment type="similarity">
    <text evidence="1">Belongs to the aldolase class II family.</text>
</comment>
<gene>
    <name evidence="3" type="ORF">Q8A70_19475</name>
</gene>
<dbReference type="PANTHER" id="PTHR10672:SF3">
    <property type="entry name" value="PROTEIN HU-LI TAI SHAO"/>
    <property type="match status" value="1"/>
</dbReference>
<feature type="domain" description="Class II aldolase/adducin N-terminal" evidence="2">
    <location>
        <begin position="23"/>
        <end position="204"/>
    </location>
</feature>
<name>A0ABU0YQ76_9PROT</name>
<proteinExistence type="inferred from homology"/>
<evidence type="ECO:0000313" key="4">
    <source>
        <dbReference type="Proteomes" id="UP001230156"/>
    </source>
</evidence>
<protein>
    <submittedName>
        <fullName evidence="3">Class II aldolase/adducin family protein</fullName>
    </submittedName>
</protein>
<evidence type="ECO:0000259" key="2">
    <source>
        <dbReference type="SMART" id="SM01007"/>
    </source>
</evidence>
<dbReference type="PANTHER" id="PTHR10672">
    <property type="entry name" value="ADDUCIN"/>
    <property type="match status" value="1"/>
</dbReference>
<accession>A0ABU0YQ76</accession>
<reference evidence="4" key="1">
    <citation type="submission" date="2023-08" db="EMBL/GenBank/DDBJ databases">
        <title>Rhodospirillaceae gen. nov., a novel taxon isolated from the Yangtze River Yuezi River estuary sludge.</title>
        <authorList>
            <person name="Ruan L."/>
        </authorList>
    </citation>
    <scope>NUCLEOTIDE SEQUENCE [LARGE SCALE GENOMIC DNA]</scope>
    <source>
        <strain evidence="4">R-7</strain>
    </source>
</reference>
<dbReference type="SUPFAM" id="SSF53639">
    <property type="entry name" value="AraD/HMP-PK domain-like"/>
    <property type="match status" value="1"/>
</dbReference>
<dbReference type="InterPro" id="IPR001303">
    <property type="entry name" value="Aldolase_II/adducin_N"/>
</dbReference>
<evidence type="ECO:0000313" key="3">
    <source>
        <dbReference type="EMBL" id="MDQ7249879.1"/>
    </source>
</evidence>
<dbReference type="SMART" id="SM01007">
    <property type="entry name" value="Aldolase_II"/>
    <property type="match status" value="1"/>
</dbReference>
<keyword evidence="4" id="KW-1185">Reference proteome</keyword>
<dbReference type="Gene3D" id="3.40.225.10">
    <property type="entry name" value="Class II aldolase/adducin N-terminal domain"/>
    <property type="match status" value="1"/>
</dbReference>
<dbReference type="NCBIfam" id="NF005451">
    <property type="entry name" value="PRK07044.1"/>
    <property type="match status" value="1"/>
</dbReference>
<dbReference type="InterPro" id="IPR036409">
    <property type="entry name" value="Aldolase_II/adducin_N_sf"/>
</dbReference>
<sequence>MNVQSPAAAQQSGINAEEWRLRVDLAGCYRIFDHLGWSETIMNHITVRVPGPEHHFLINPYGLTYDEVTASNLVKIDLQGKIVGHSDWPVNPAGFVIHSAVHAGREDAICIAHTHTTVAQAVSMKKNGLNLNSIYASQFVGRIGYHDFEGLSLYEGEKERIVANLGSKNTVLIMRNHGVLTIGRSIGEAFWNMWRFQRSAEVQVTAEAMAGPDNIVSDEVRLRCQKDADNFGPNSVSENIFRALLRKVHRIDPSYES</sequence>
<dbReference type="Proteomes" id="UP001230156">
    <property type="component" value="Unassembled WGS sequence"/>
</dbReference>
<organism evidence="3 4">
    <name type="scientific">Dongia sedimenti</name>
    <dbReference type="NCBI Taxonomy" id="3064282"/>
    <lineage>
        <taxon>Bacteria</taxon>
        <taxon>Pseudomonadati</taxon>
        <taxon>Pseudomonadota</taxon>
        <taxon>Alphaproteobacteria</taxon>
        <taxon>Rhodospirillales</taxon>
        <taxon>Dongiaceae</taxon>
        <taxon>Dongia</taxon>
    </lineage>
</organism>
<dbReference type="EMBL" id="JAUYVI010000006">
    <property type="protein sequence ID" value="MDQ7249879.1"/>
    <property type="molecule type" value="Genomic_DNA"/>
</dbReference>
<dbReference type="Pfam" id="PF00596">
    <property type="entry name" value="Aldolase_II"/>
    <property type="match status" value="1"/>
</dbReference>
<evidence type="ECO:0000256" key="1">
    <source>
        <dbReference type="ARBA" id="ARBA00037961"/>
    </source>
</evidence>
<dbReference type="InterPro" id="IPR051017">
    <property type="entry name" value="Aldolase-II_Adducin_sf"/>
</dbReference>
<dbReference type="RefSeq" id="WP_379958394.1">
    <property type="nucleotide sequence ID" value="NZ_JAUYVI010000006.1"/>
</dbReference>